<dbReference type="InterPro" id="IPR002187">
    <property type="entry name" value="N-reg_PII"/>
</dbReference>
<dbReference type="InterPro" id="IPR017918">
    <property type="entry name" value="N-reg_PII_CS"/>
</dbReference>
<evidence type="ECO:0000256" key="1">
    <source>
        <dbReference type="RuleBase" id="RU003936"/>
    </source>
</evidence>
<reference evidence="2 3" key="1">
    <citation type="submission" date="2023-04" db="EMBL/GenBank/DDBJ databases">
        <title>A novel bacteria isolated from coastal sediment.</title>
        <authorList>
            <person name="Liu X.-J."/>
            <person name="Du Z.-J."/>
        </authorList>
    </citation>
    <scope>NUCLEOTIDE SEQUENCE [LARGE SCALE GENOMIC DNA]</scope>
    <source>
        <strain evidence="2 3">SDUM461004</strain>
    </source>
</reference>
<dbReference type="InterPro" id="IPR011322">
    <property type="entry name" value="N-reg_PII-like_a/b"/>
</dbReference>
<evidence type="ECO:0000313" key="3">
    <source>
        <dbReference type="Proteomes" id="UP001243717"/>
    </source>
</evidence>
<name>A0ABU1ANX1_9BACT</name>
<comment type="similarity">
    <text evidence="1">Belongs to the P(II) protein family.</text>
</comment>
<comment type="caution">
    <text evidence="2">The sequence shown here is derived from an EMBL/GenBank/DDBJ whole genome shotgun (WGS) entry which is preliminary data.</text>
</comment>
<sequence length="108" mass="11679">MKEIKAYIRKDKLDLVIISLARIEGLSGVSVCSISGFGRSRGILQLVDFSTHIKVEAVCDDTLKDTVVATILRIASSGHRGDGKIFVSTIDEAYRVETGAQLVEESPA</sequence>
<proteinExistence type="inferred from homology"/>
<evidence type="ECO:0000313" key="2">
    <source>
        <dbReference type="EMBL" id="MDQ8195308.1"/>
    </source>
</evidence>
<dbReference type="EMBL" id="JARXIC010000021">
    <property type="protein sequence ID" value="MDQ8195308.1"/>
    <property type="molecule type" value="Genomic_DNA"/>
</dbReference>
<dbReference type="Proteomes" id="UP001243717">
    <property type="component" value="Unassembled WGS sequence"/>
</dbReference>
<dbReference type="SUPFAM" id="SSF54913">
    <property type="entry name" value="GlnB-like"/>
    <property type="match status" value="1"/>
</dbReference>
<dbReference type="Pfam" id="PF00543">
    <property type="entry name" value="P-II"/>
    <property type="match status" value="1"/>
</dbReference>
<dbReference type="PROSITE" id="PS51343">
    <property type="entry name" value="PII_GLNB_DOM"/>
    <property type="match status" value="1"/>
</dbReference>
<gene>
    <name evidence="2" type="ORF">QEH59_12785</name>
</gene>
<dbReference type="SMART" id="SM00938">
    <property type="entry name" value="P-II"/>
    <property type="match status" value="1"/>
</dbReference>
<protein>
    <submittedName>
        <fullName evidence="2">P-II family nitrogen regulator</fullName>
    </submittedName>
</protein>
<dbReference type="PANTHER" id="PTHR30115">
    <property type="entry name" value="NITROGEN REGULATORY PROTEIN P-II"/>
    <property type="match status" value="1"/>
</dbReference>
<accession>A0ABU1ANX1</accession>
<dbReference type="PRINTS" id="PR00340">
    <property type="entry name" value="PIIGLNB"/>
</dbReference>
<keyword evidence="3" id="KW-1185">Reference proteome</keyword>
<dbReference type="Gene3D" id="3.30.70.120">
    <property type="match status" value="1"/>
</dbReference>
<dbReference type="InterPro" id="IPR015867">
    <property type="entry name" value="N-reg_PII/ATP_PRibTrfase_C"/>
</dbReference>
<dbReference type="RefSeq" id="WP_308985764.1">
    <property type="nucleotide sequence ID" value="NZ_JARXIC010000021.1"/>
</dbReference>
<dbReference type="PANTHER" id="PTHR30115:SF11">
    <property type="entry name" value="NITROGEN REGULATORY PROTEIN P-II HOMOLOG"/>
    <property type="match status" value="1"/>
</dbReference>
<dbReference type="PROSITE" id="PS00638">
    <property type="entry name" value="PII_GLNB_CTER"/>
    <property type="match status" value="1"/>
</dbReference>
<organism evidence="2 3">
    <name type="scientific">Thalassobacterium sedimentorum</name>
    <dbReference type="NCBI Taxonomy" id="3041258"/>
    <lineage>
        <taxon>Bacteria</taxon>
        <taxon>Pseudomonadati</taxon>
        <taxon>Verrucomicrobiota</taxon>
        <taxon>Opitutia</taxon>
        <taxon>Puniceicoccales</taxon>
        <taxon>Coraliomargaritaceae</taxon>
        <taxon>Thalassobacterium</taxon>
    </lineage>
</organism>